<comment type="subcellular location">
    <subcellularLocation>
        <location evidence="7">Mitochondrion</location>
    </subcellularLocation>
    <subcellularLocation>
        <location evidence="7">Nucleus</location>
    </subcellularLocation>
</comment>
<dbReference type="eggNOG" id="KOG2994">
    <property type="taxonomic scope" value="Eukaryota"/>
</dbReference>
<dbReference type="NCBIfam" id="NF003591">
    <property type="entry name" value="PRK05254.1-4"/>
    <property type="match status" value="1"/>
</dbReference>
<dbReference type="Gene3D" id="3.40.470.10">
    <property type="entry name" value="Uracil-DNA glycosylase-like domain"/>
    <property type="match status" value="1"/>
</dbReference>
<keyword evidence="6 7" id="KW-0234">DNA repair</keyword>
<dbReference type="InterPro" id="IPR005122">
    <property type="entry name" value="Uracil-DNA_glycosylase-like"/>
</dbReference>
<evidence type="ECO:0000256" key="6">
    <source>
        <dbReference type="ARBA" id="ARBA00023204"/>
    </source>
</evidence>
<dbReference type="SMART" id="SM00987">
    <property type="entry name" value="UreE_C"/>
    <property type="match status" value="1"/>
</dbReference>
<evidence type="ECO:0000259" key="10">
    <source>
        <dbReference type="SMART" id="SM00986"/>
    </source>
</evidence>
<name>I0Z4F2_COCSC</name>
<dbReference type="SMART" id="SM00986">
    <property type="entry name" value="UDG"/>
    <property type="match status" value="1"/>
</dbReference>
<dbReference type="KEGG" id="csl:COCSUDRAFT_61727"/>
<dbReference type="EC" id="3.2.2.27" evidence="3 7"/>
<dbReference type="FunFam" id="3.40.470.10:FF:000001">
    <property type="entry name" value="Uracil-DNA glycosylase"/>
    <property type="match status" value="1"/>
</dbReference>
<protein>
    <recommendedName>
        <fullName evidence="3 7">Uracil-DNA glycosylase</fullName>
        <shortName evidence="7">UDG</shortName>
        <ecNumber evidence="3 7">3.2.2.27</ecNumber>
    </recommendedName>
</protein>
<dbReference type="OrthoDB" id="10031947at2759"/>
<dbReference type="PANTHER" id="PTHR11264">
    <property type="entry name" value="URACIL-DNA GLYCOSYLASE"/>
    <property type="match status" value="1"/>
</dbReference>
<dbReference type="CDD" id="cd10027">
    <property type="entry name" value="UDG-F1-like"/>
    <property type="match status" value="1"/>
</dbReference>
<evidence type="ECO:0000256" key="3">
    <source>
        <dbReference type="ARBA" id="ARBA00012030"/>
    </source>
</evidence>
<feature type="active site" description="Proton acceptor" evidence="7 8">
    <location>
        <position position="22"/>
    </location>
</feature>
<feature type="domain" description="Uracil-DNA glycosylase-like" evidence="10">
    <location>
        <begin position="7"/>
        <end position="167"/>
    </location>
</feature>
<dbReference type="PROSITE" id="PS00130">
    <property type="entry name" value="U_DNA_GLYCOSYLASE"/>
    <property type="match status" value="1"/>
</dbReference>
<dbReference type="AlphaFoldDB" id="I0Z4F2"/>
<keyword evidence="7" id="KW-0496">Mitochondrion</keyword>
<dbReference type="NCBIfam" id="NF003592">
    <property type="entry name" value="PRK05254.1-5"/>
    <property type="match status" value="1"/>
</dbReference>
<dbReference type="HAMAP" id="MF_00148">
    <property type="entry name" value="UDG"/>
    <property type="match status" value="1"/>
</dbReference>
<dbReference type="STRING" id="574566.I0Z4F2"/>
<evidence type="ECO:0000313" key="12">
    <source>
        <dbReference type="Proteomes" id="UP000007264"/>
    </source>
</evidence>
<keyword evidence="5 7" id="KW-0378">Hydrolase</keyword>
<evidence type="ECO:0000313" key="11">
    <source>
        <dbReference type="EMBL" id="EIE25521.1"/>
    </source>
</evidence>
<dbReference type="PANTHER" id="PTHR11264:SF0">
    <property type="entry name" value="URACIL-DNA GLYCOSYLASE"/>
    <property type="match status" value="1"/>
</dbReference>
<dbReference type="RefSeq" id="XP_005650065.1">
    <property type="nucleotide sequence ID" value="XM_005650008.1"/>
</dbReference>
<accession>I0Z4F2</accession>
<keyword evidence="12" id="KW-1185">Reference proteome</keyword>
<dbReference type="InterPro" id="IPR018085">
    <property type="entry name" value="Ura-DNA_Glyclase_AS"/>
</dbReference>
<gene>
    <name evidence="11" type="ORF">COCSUDRAFT_61727</name>
</gene>
<dbReference type="GO" id="GO:0097510">
    <property type="term" value="P:base-excision repair, AP site formation via deaminated base removal"/>
    <property type="evidence" value="ECO:0007669"/>
    <property type="project" value="TreeGrafter"/>
</dbReference>
<comment type="function">
    <text evidence="7 9">Excises uracil residues from the DNA which can arise as a result of misincorporation of dUMP residues by DNA polymerase or due to deamination of cytosine.</text>
</comment>
<dbReference type="InterPro" id="IPR036895">
    <property type="entry name" value="Uracil-DNA_glycosylase-like_sf"/>
</dbReference>
<dbReference type="Pfam" id="PF03167">
    <property type="entry name" value="UDG"/>
    <property type="match status" value="1"/>
</dbReference>
<comment type="catalytic activity">
    <reaction evidence="1 7 9">
        <text>Hydrolyzes single-stranded DNA or mismatched double-stranded DNA and polynucleotides, releasing free uracil.</text>
        <dbReference type="EC" id="3.2.2.27"/>
    </reaction>
</comment>
<proteinExistence type="inferred from homology"/>
<dbReference type="InterPro" id="IPR002043">
    <property type="entry name" value="UDG_fam1"/>
</dbReference>
<evidence type="ECO:0000256" key="1">
    <source>
        <dbReference type="ARBA" id="ARBA00001400"/>
    </source>
</evidence>
<dbReference type="Proteomes" id="UP000007264">
    <property type="component" value="Unassembled WGS sequence"/>
</dbReference>
<evidence type="ECO:0000256" key="4">
    <source>
        <dbReference type="ARBA" id="ARBA00022763"/>
    </source>
</evidence>
<dbReference type="GO" id="GO:0005634">
    <property type="term" value="C:nucleus"/>
    <property type="evidence" value="ECO:0007669"/>
    <property type="project" value="UniProtKB-SubCell"/>
</dbReference>
<dbReference type="GO" id="GO:0005739">
    <property type="term" value="C:mitochondrion"/>
    <property type="evidence" value="ECO:0007669"/>
    <property type="project" value="UniProtKB-SubCell"/>
</dbReference>
<comment type="caution">
    <text evidence="11">The sequence shown here is derived from an EMBL/GenBank/DDBJ whole genome shotgun (WGS) entry which is preliminary data.</text>
</comment>
<organism evidence="11 12">
    <name type="scientific">Coccomyxa subellipsoidea (strain C-169)</name>
    <name type="common">Green microalga</name>
    <dbReference type="NCBI Taxonomy" id="574566"/>
    <lineage>
        <taxon>Eukaryota</taxon>
        <taxon>Viridiplantae</taxon>
        <taxon>Chlorophyta</taxon>
        <taxon>core chlorophytes</taxon>
        <taxon>Trebouxiophyceae</taxon>
        <taxon>Trebouxiophyceae incertae sedis</taxon>
        <taxon>Coccomyxaceae</taxon>
        <taxon>Coccomyxa</taxon>
        <taxon>Coccomyxa subellipsoidea</taxon>
    </lineage>
</organism>
<evidence type="ECO:0000256" key="9">
    <source>
        <dbReference type="RuleBase" id="RU003780"/>
    </source>
</evidence>
<evidence type="ECO:0000256" key="2">
    <source>
        <dbReference type="ARBA" id="ARBA00008184"/>
    </source>
</evidence>
<dbReference type="NCBIfam" id="TIGR00628">
    <property type="entry name" value="ung"/>
    <property type="match status" value="1"/>
</dbReference>
<dbReference type="NCBIfam" id="NF003588">
    <property type="entry name" value="PRK05254.1-1"/>
    <property type="match status" value="1"/>
</dbReference>
<dbReference type="NCBIfam" id="NF003589">
    <property type="entry name" value="PRK05254.1-2"/>
    <property type="match status" value="1"/>
</dbReference>
<evidence type="ECO:0000256" key="8">
    <source>
        <dbReference type="PROSITE-ProRule" id="PRU10072"/>
    </source>
</evidence>
<dbReference type="GeneID" id="17043640"/>
<keyword evidence="4 7" id="KW-0227">DNA damage</keyword>
<comment type="similarity">
    <text evidence="2 7 9">Belongs to the uracil-DNA glycosylase (UDG) superfamily. UNG family.</text>
</comment>
<reference evidence="11 12" key="1">
    <citation type="journal article" date="2012" name="Genome Biol.">
        <title>The genome of the polar eukaryotic microalga coccomyxa subellipsoidea reveals traits of cold adaptation.</title>
        <authorList>
            <person name="Blanc G."/>
            <person name="Agarkova I."/>
            <person name="Grimwood J."/>
            <person name="Kuo A."/>
            <person name="Brueggeman A."/>
            <person name="Dunigan D."/>
            <person name="Gurnon J."/>
            <person name="Ladunga I."/>
            <person name="Lindquist E."/>
            <person name="Lucas S."/>
            <person name="Pangilinan J."/>
            <person name="Proschold T."/>
            <person name="Salamov A."/>
            <person name="Schmutz J."/>
            <person name="Weeks D."/>
            <person name="Yamada T."/>
            <person name="Claverie J.M."/>
            <person name="Grigoriev I."/>
            <person name="Van Etten J."/>
            <person name="Lomsadze A."/>
            <person name="Borodovsky M."/>
        </authorList>
    </citation>
    <scope>NUCLEOTIDE SEQUENCE [LARGE SCALE GENOMIC DNA]</scope>
    <source>
        <strain evidence="11 12">C-169</strain>
    </source>
</reference>
<dbReference type="GO" id="GO:0004844">
    <property type="term" value="F:uracil DNA N-glycosylase activity"/>
    <property type="evidence" value="ECO:0007669"/>
    <property type="project" value="UniProtKB-UniRule"/>
</dbReference>
<sequence length="181" mass="20041">MVFRAFNTCPIDQVRVVIIGQDPYHNTEQAVGLSFSVPPGKAVPSSLQNIYKELHNDCGCKIPKHGNLEKWSYQGVLLLNAVLTVRAHTPASHSKKGWETLTDAAISALSARRKGLVFLMWGKFAQQKELLIDTKKHHVLKAAHPSGFSANKGFFGCRHFSKANALLEKEGLPPIDWEIDA</sequence>
<evidence type="ECO:0000256" key="5">
    <source>
        <dbReference type="ARBA" id="ARBA00022801"/>
    </source>
</evidence>
<evidence type="ECO:0000256" key="7">
    <source>
        <dbReference type="HAMAP-Rule" id="MF_03166"/>
    </source>
</evidence>
<dbReference type="SUPFAM" id="SSF52141">
    <property type="entry name" value="Uracil-DNA glycosylase-like"/>
    <property type="match status" value="1"/>
</dbReference>
<keyword evidence="7" id="KW-0539">Nucleus</keyword>
<dbReference type="EMBL" id="AGSI01000004">
    <property type="protein sequence ID" value="EIE25521.1"/>
    <property type="molecule type" value="Genomic_DNA"/>
</dbReference>